<protein>
    <submittedName>
        <fullName evidence="3">Uncharacterized protein</fullName>
    </submittedName>
</protein>
<evidence type="ECO:0000256" key="1">
    <source>
        <dbReference type="SAM" id="SignalP"/>
    </source>
</evidence>
<dbReference type="EMBL" id="JAARMV010000001">
    <property type="protein sequence ID" value="MBC2370849.1"/>
    <property type="molecule type" value="Genomic_DNA"/>
</dbReference>
<evidence type="ECO:0000313" key="3">
    <source>
        <dbReference type="EMBL" id="MBC2370849.1"/>
    </source>
</evidence>
<dbReference type="Proteomes" id="UP000547643">
    <property type="component" value="Unassembled WGS sequence"/>
</dbReference>
<accession>A0A7X1A561</accession>
<comment type="caution">
    <text evidence="3">The sequence shown here is derived from an EMBL/GenBank/DDBJ whole genome shotgun (WGS) entry which is preliminary data.</text>
</comment>
<sequence>MRMKNLMSTLVLLIVLPLVFVSSPNVSAADNASASTQEFLKVASVAPVSENAGLPLLRAASTTKYYKYQWTRGANPLMYVKDVIYTKETSSSIQETSKYQQSGYILPYYASHKGLSRSSSGAKWIKYQSKKVMSIKYPTPWGQTTLIKNNLVDYRTVQ</sequence>
<evidence type="ECO:0000313" key="2">
    <source>
        <dbReference type="EMBL" id="MBC1780146.1"/>
    </source>
</evidence>
<feature type="signal peptide" evidence="1">
    <location>
        <begin position="1"/>
        <end position="28"/>
    </location>
</feature>
<name>A0A7X1A561_9LIST</name>
<evidence type="ECO:0000313" key="5">
    <source>
        <dbReference type="Proteomes" id="UP000547643"/>
    </source>
</evidence>
<keyword evidence="1" id="KW-0732">Signal</keyword>
<dbReference type="AlphaFoldDB" id="A0A7X1A561"/>
<feature type="chain" id="PRO_5036215023" evidence="1">
    <location>
        <begin position="29"/>
        <end position="158"/>
    </location>
</feature>
<evidence type="ECO:0000313" key="4">
    <source>
        <dbReference type="Proteomes" id="UP000546244"/>
    </source>
</evidence>
<organism evidence="3 4">
    <name type="scientific">Listeria booriae</name>
    <dbReference type="NCBI Taxonomy" id="1552123"/>
    <lineage>
        <taxon>Bacteria</taxon>
        <taxon>Bacillati</taxon>
        <taxon>Bacillota</taxon>
        <taxon>Bacilli</taxon>
        <taxon>Bacillales</taxon>
        <taxon>Listeriaceae</taxon>
        <taxon>Listeria</taxon>
    </lineage>
</organism>
<proteinExistence type="predicted"/>
<dbReference type="Proteomes" id="UP000546244">
    <property type="component" value="Unassembled WGS sequence"/>
</dbReference>
<gene>
    <name evidence="3" type="ORF">HBP98_02405</name>
    <name evidence="2" type="ORF">HCA46_14965</name>
</gene>
<dbReference type="RefSeq" id="WP_185426687.1">
    <property type="nucleotide sequence ID" value="NZ_JAARMV010000001.1"/>
</dbReference>
<dbReference type="EMBL" id="JAARUV010000006">
    <property type="protein sequence ID" value="MBC1780146.1"/>
    <property type="molecule type" value="Genomic_DNA"/>
</dbReference>
<reference evidence="4 5" key="1">
    <citation type="submission" date="2020-03" db="EMBL/GenBank/DDBJ databases">
        <title>Soil Listeria distribution.</title>
        <authorList>
            <person name="Liao J."/>
            <person name="Wiedmann M."/>
        </authorList>
    </citation>
    <scope>NUCLEOTIDE SEQUENCE [LARGE SCALE GENOMIC DNA]</scope>
    <source>
        <strain evidence="2 5">FSL L7-1017</strain>
        <strain evidence="3 4">FSL L7-1850</strain>
    </source>
</reference>